<dbReference type="EMBL" id="JANPWB010000003">
    <property type="protein sequence ID" value="KAJ1199035.1"/>
    <property type="molecule type" value="Genomic_DNA"/>
</dbReference>
<dbReference type="Proteomes" id="UP001066276">
    <property type="component" value="Chromosome 2_1"/>
</dbReference>
<keyword evidence="2" id="KW-1185">Reference proteome</keyword>
<dbReference type="AlphaFoldDB" id="A0AAV7VFN9"/>
<reference evidence="1" key="1">
    <citation type="journal article" date="2022" name="bioRxiv">
        <title>Sequencing and chromosome-scale assembly of the giantPleurodeles waltlgenome.</title>
        <authorList>
            <person name="Brown T."/>
            <person name="Elewa A."/>
            <person name="Iarovenko S."/>
            <person name="Subramanian E."/>
            <person name="Araus A.J."/>
            <person name="Petzold A."/>
            <person name="Susuki M."/>
            <person name="Suzuki K.-i.T."/>
            <person name="Hayashi T."/>
            <person name="Toyoda A."/>
            <person name="Oliveira C."/>
            <person name="Osipova E."/>
            <person name="Leigh N.D."/>
            <person name="Simon A."/>
            <person name="Yun M.H."/>
        </authorList>
    </citation>
    <scope>NUCLEOTIDE SEQUENCE</scope>
    <source>
        <strain evidence="1">20211129_DDA</strain>
        <tissue evidence="1">Liver</tissue>
    </source>
</reference>
<gene>
    <name evidence="1" type="ORF">NDU88_002873</name>
</gene>
<proteinExistence type="predicted"/>
<evidence type="ECO:0000313" key="1">
    <source>
        <dbReference type="EMBL" id="KAJ1199035.1"/>
    </source>
</evidence>
<evidence type="ECO:0000313" key="2">
    <source>
        <dbReference type="Proteomes" id="UP001066276"/>
    </source>
</evidence>
<comment type="caution">
    <text evidence="1">The sequence shown here is derived from an EMBL/GenBank/DDBJ whole genome shotgun (WGS) entry which is preliminary data.</text>
</comment>
<accession>A0AAV7VFN9</accession>
<protein>
    <submittedName>
        <fullName evidence="1">Uncharacterized protein</fullName>
    </submittedName>
</protein>
<name>A0AAV7VFN9_PLEWA</name>
<organism evidence="1 2">
    <name type="scientific">Pleurodeles waltl</name>
    <name type="common">Iberian ribbed newt</name>
    <dbReference type="NCBI Taxonomy" id="8319"/>
    <lineage>
        <taxon>Eukaryota</taxon>
        <taxon>Metazoa</taxon>
        <taxon>Chordata</taxon>
        <taxon>Craniata</taxon>
        <taxon>Vertebrata</taxon>
        <taxon>Euteleostomi</taxon>
        <taxon>Amphibia</taxon>
        <taxon>Batrachia</taxon>
        <taxon>Caudata</taxon>
        <taxon>Salamandroidea</taxon>
        <taxon>Salamandridae</taxon>
        <taxon>Pleurodelinae</taxon>
        <taxon>Pleurodeles</taxon>
    </lineage>
</organism>
<sequence length="123" mass="13745">MLCAGTELVFYRTAQRCTANRQLHLIWSTKLDRGRTVQGRNNANSVHMEHEGKQTPARARNQKIVLREASARFPSLYITNKQLARSLPICNSFSYCGTMQAEAGADNNGGPGDFKHSVRSLYS</sequence>